<dbReference type="SUPFAM" id="SSF56219">
    <property type="entry name" value="DNase I-like"/>
    <property type="match status" value="1"/>
</dbReference>
<organism evidence="2 3">
    <name type="scientific">Linum trigynum</name>
    <dbReference type="NCBI Taxonomy" id="586398"/>
    <lineage>
        <taxon>Eukaryota</taxon>
        <taxon>Viridiplantae</taxon>
        <taxon>Streptophyta</taxon>
        <taxon>Embryophyta</taxon>
        <taxon>Tracheophyta</taxon>
        <taxon>Spermatophyta</taxon>
        <taxon>Magnoliopsida</taxon>
        <taxon>eudicotyledons</taxon>
        <taxon>Gunneridae</taxon>
        <taxon>Pentapetalae</taxon>
        <taxon>rosids</taxon>
        <taxon>fabids</taxon>
        <taxon>Malpighiales</taxon>
        <taxon>Linaceae</taxon>
        <taxon>Linum</taxon>
    </lineage>
</organism>
<dbReference type="AlphaFoldDB" id="A0AAV2CLE7"/>
<dbReference type="InterPro" id="IPR036691">
    <property type="entry name" value="Endo/exonu/phosph_ase_sf"/>
</dbReference>
<accession>A0AAV2CLE7</accession>
<dbReference type="InterPro" id="IPR000477">
    <property type="entry name" value="RT_dom"/>
</dbReference>
<dbReference type="PANTHER" id="PTHR19446">
    <property type="entry name" value="REVERSE TRANSCRIPTASES"/>
    <property type="match status" value="1"/>
</dbReference>
<dbReference type="EMBL" id="OZ034813">
    <property type="protein sequence ID" value="CAL1356849.1"/>
    <property type="molecule type" value="Genomic_DNA"/>
</dbReference>
<dbReference type="Proteomes" id="UP001497516">
    <property type="component" value="Chromosome 1"/>
</dbReference>
<evidence type="ECO:0000313" key="3">
    <source>
        <dbReference type="Proteomes" id="UP001497516"/>
    </source>
</evidence>
<keyword evidence="3" id="KW-1185">Reference proteome</keyword>
<proteinExistence type="predicted"/>
<dbReference type="Pfam" id="PF00078">
    <property type="entry name" value="RVT_1"/>
    <property type="match status" value="1"/>
</dbReference>
<reference evidence="2 3" key="1">
    <citation type="submission" date="2024-04" db="EMBL/GenBank/DDBJ databases">
        <authorList>
            <person name="Fracassetti M."/>
        </authorList>
    </citation>
    <scope>NUCLEOTIDE SEQUENCE [LARGE SCALE GENOMIC DNA]</scope>
</reference>
<name>A0AAV2CLE7_9ROSI</name>
<protein>
    <recommendedName>
        <fullName evidence="1">Reverse transcriptase domain-containing protein</fullName>
    </recommendedName>
</protein>
<gene>
    <name evidence="2" type="ORF">LTRI10_LOCUS4520</name>
</gene>
<evidence type="ECO:0000313" key="2">
    <source>
        <dbReference type="EMBL" id="CAL1356849.1"/>
    </source>
</evidence>
<sequence>MLLDLGFSGPRFTWFRGDSTTTHRASWIDRTLCNDEWNHTFPNTTVQHLPKFHSDHLPILTSYTGTQAGVDTSNAFRFEAAWLLHPQFKEFMSGNWDKEAMLTNSLKEMANKLQQWKKEVFGSTYRKKKRLCARLQGITERLANSFNPGLLKLQIKLERELDLILAQEEVFWFQRANEKWVRLGEQNTSFVHQQATRRRRRNRILTLRGSNGEWIDNVEQLQAMVVDFYRLLYTQEEGDHEDLMPKGSFPRLNQEEIMSLFRPFHISDLHKAIFEMKPMSAPGPDGYQAIFYQKFWPLVGKNLTDMATQFFESGNIPEELMDSTVVLIPKVDHPETPAQFRPIGLNNVALKAITKAMANRLKPLMPKLVAPTQSGFIRGRQTTDNIILLQEMLHSLRNKKGKKGGIVIKIDLEKAYSSQLEFPA</sequence>
<evidence type="ECO:0000259" key="1">
    <source>
        <dbReference type="Pfam" id="PF00078"/>
    </source>
</evidence>
<dbReference type="Gene3D" id="3.60.10.10">
    <property type="entry name" value="Endonuclease/exonuclease/phosphatase"/>
    <property type="match status" value="1"/>
</dbReference>
<feature type="domain" description="Reverse transcriptase" evidence="1">
    <location>
        <begin position="328"/>
        <end position="417"/>
    </location>
</feature>